<dbReference type="InterPro" id="IPR000286">
    <property type="entry name" value="HDACs"/>
</dbReference>
<dbReference type="GO" id="GO:0004407">
    <property type="term" value="F:histone deacetylase activity"/>
    <property type="evidence" value="ECO:0007669"/>
    <property type="project" value="TreeGrafter"/>
</dbReference>
<feature type="domain" description="Histone deacetylase" evidence="1">
    <location>
        <begin position="451"/>
        <end position="746"/>
    </location>
</feature>
<reference evidence="2" key="1">
    <citation type="submission" date="2021-02" db="EMBL/GenBank/DDBJ databases">
        <authorList>
            <person name="Nowell W R."/>
        </authorList>
    </citation>
    <scope>NUCLEOTIDE SEQUENCE</scope>
</reference>
<feature type="domain" description="Histone deacetylase" evidence="1">
    <location>
        <begin position="28"/>
        <end position="324"/>
    </location>
</feature>
<dbReference type="InterPro" id="IPR023801">
    <property type="entry name" value="His_deacetylse_dom"/>
</dbReference>
<evidence type="ECO:0000313" key="2">
    <source>
        <dbReference type="EMBL" id="CAF1148157.1"/>
    </source>
</evidence>
<dbReference type="GO" id="GO:0000118">
    <property type="term" value="C:histone deacetylase complex"/>
    <property type="evidence" value="ECO:0007669"/>
    <property type="project" value="TreeGrafter"/>
</dbReference>
<sequence length="812" mass="91659">MSTKANAITGYTYDDLMLKHECPWAKDHHESPRRLSSILDRCRELNLFDRCLFVKSTPANDNDILLYHNESLLKKLSKAPVQNIEQLKQFCQEYEDVYMNEYTFDAAKLAVGGSLNLLDSIMTNQCRNGFALVRPPGHHASKNEINGFCLFNNVVITAKAAIEKYNAQRVLILDWDVHHGQGTQYAFYDTNKVLYISTHRYEHGAYWPQLAESDFDHIGEGDGRGFNVNIPLNKTGLKNADYMYIFFNIILPIAYEYDPDLVLVSAGYDVALGCPEGEMKVTPDTFAHLTHYLKGLANGKVMVLLEGGYCIDTLAESAAWTLRSLLGDPCSPLQACANPDLTVKKTVACCKNVLKDYWQSLRIDLTEKSQVWIEEALHKRSLNELATNENRPTQYDLTPTLIIDRTEEQSKKLQQNIKRAIELAPHQKPLERGATLLVYDELMRKFSVGNHCERPGRIVAIWKGLKSRGLDQRCTMIPSRHATKDEILLVHTNRFYDDLETTKTQTKKELQKREGVSRSVDYTNEVFDNALLAAGSCLNMVDAIMTDKGRNGFAIIRPPGHHAHSGMDYGFCYFNNVAICARYLQKNYNLQRILIVDFDYHMGDGVKDVFYEDPGVLYISLHCNDAFPPNEGHPKDSGKDKGLGFNVNIGWLNFVDPPAVDADYINAFHHVVLPMAYEFNPEFVLVCAGFDAAEGDRIGWGKLTACAYSQMTHMLLPLANGRVLEVLEGGYCLHQLNICGSACVATLLGDVPVRCSEDSAKYPQDDVSVRTIQMIKDIHRPYWSSLFTIPDQDDNEIDKLAENLQKTASIKN</sequence>
<evidence type="ECO:0000259" key="1">
    <source>
        <dbReference type="Pfam" id="PF00850"/>
    </source>
</evidence>
<proteinExistence type="predicted"/>
<evidence type="ECO:0000313" key="3">
    <source>
        <dbReference type="Proteomes" id="UP000663845"/>
    </source>
</evidence>
<name>A0A814SLR0_9BILA</name>
<organism evidence="2 3">
    <name type="scientific">Adineta steineri</name>
    <dbReference type="NCBI Taxonomy" id="433720"/>
    <lineage>
        <taxon>Eukaryota</taxon>
        <taxon>Metazoa</taxon>
        <taxon>Spiralia</taxon>
        <taxon>Gnathifera</taxon>
        <taxon>Rotifera</taxon>
        <taxon>Eurotatoria</taxon>
        <taxon>Bdelloidea</taxon>
        <taxon>Adinetida</taxon>
        <taxon>Adinetidae</taxon>
        <taxon>Adineta</taxon>
    </lineage>
</organism>
<dbReference type="GO" id="GO:0040029">
    <property type="term" value="P:epigenetic regulation of gene expression"/>
    <property type="evidence" value="ECO:0007669"/>
    <property type="project" value="TreeGrafter"/>
</dbReference>
<comment type="caution">
    <text evidence="2">The sequence shown here is derived from an EMBL/GenBank/DDBJ whole genome shotgun (WGS) entry which is preliminary data.</text>
</comment>
<dbReference type="Proteomes" id="UP000663845">
    <property type="component" value="Unassembled WGS sequence"/>
</dbReference>
<dbReference type="PANTHER" id="PTHR10625">
    <property type="entry name" value="HISTONE DEACETYLASE HDAC1-RELATED"/>
    <property type="match status" value="1"/>
</dbReference>
<dbReference type="PANTHER" id="PTHR10625:SF38">
    <property type="entry name" value="HISTONE DEACETYLASE 6, ISOFORM G"/>
    <property type="match status" value="1"/>
</dbReference>
<dbReference type="EMBL" id="CAJNOG010000288">
    <property type="protein sequence ID" value="CAF1148157.1"/>
    <property type="molecule type" value="Genomic_DNA"/>
</dbReference>
<dbReference type="Gene3D" id="3.40.800.20">
    <property type="entry name" value="Histone deacetylase domain"/>
    <property type="match status" value="2"/>
</dbReference>
<gene>
    <name evidence="2" type="ORF">JYZ213_LOCUS23945</name>
</gene>
<dbReference type="PRINTS" id="PR01270">
    <property type="entry name" value="HDASUPER"/>
</dbReference>
<dbReference type="InterPro" id="IPR037138">
    <property type="entry name" value="His_deacetylse_dom_sf"/>
</dbReference>
<protein>
    <recommendedName>
        <fullName evidence="1">Histone deacetylase domain-containing protein</fullName>
    </recommendedName>
</protein>
<dbReference type="CDD" id="cd10002">
    <property type="entry name" value="HDAC10_HDAC6-dom1"/>
    <property type="match status" value="1"/>
</dbReference>
<dbReference type="Pfam" id="PF00850">
    <property type="entry name" value="Hist_deacetyl"/>
    <property type="match status" value="2"/>
</dbReference>
<accession>A0A814SLR0</accession>
<dbReference type="AlphaFoldDB" id="A0A814SLR0"/>
<dbReference type="InterPro" id="IPR023696">
    <property type="entry name" value="Ureohydrolase_dom_sf"/>
</dbReference>
<dbReference type="SUPFAM" id="SSF52768">
    <property type="entry name" value="Arginase/deacetylase"/>
    <property type="match status" value="2"/>
</dbReference>